<feature type="binding site" evidence="3">
    <location>
        <position position="153"/>
    </location>
    <ligand>
        <name>Mg(2+)</name>
        <dbReference type="ChEBI" id="CHEBI:18420"/>
        <note>catalytic</note>
    </ligand>
</feature>
<evidence type="ECO:0000259" key="5">
    <source>
        <dbReference type="SMART" id="SM00892"/>
    </source>
</evidence>
<organism evidence="6 7">
    <name type="scientific">Mytilus edulis</name>
    <name type="common">Blue mussel</name>
    <dbReference type="NCBI Taxonomy" id="6550"/>
    <lineage>
        <taxon>Eukaryota</taxon>
        <taxon>Metazoa</taxon>
        <taxon>Spiralia</taxon>
        <taxon>Lophotrochozoa</taxon>
        <taxon>Mollusca</taxon>
        <taxon>Bivalvia</taxon>
        <taxon>Autobranchia</taxon>
        <taxon>Pteriomorphia</taxon>
        <taxon>Mytilida</taxon>
        <taxon>Mytiloidea</taxon>
        <taxon>Mytilidae</taxon>
        <taxon>Mytilinae</taxon>
        <taxon>Mytilus</taxon>
    </lineage>
</organism>
<accession>A0A8S3SSQ1</accession>
<dbReference type="Pfam" id="PF01223">
    <property type="entry name" value="Endonuclease_NS"/>
    <property type="match status" value="1"/>
</dbReference>
<dbReference type="SUPFAM" id="SSF54060">
    <property type="entry name" value="His-Me finger endonucleases"/>
    <property type="match status" value="1"/>
</dbReference>
<dbReference type="InterPro" id="IPR040255">
    <property type="entry name" value="Non-specific_endonuclease"/>
</dbReference>
<dbReference type="GO" id="GO:0006309">
    <property type="term" value="P:apoptotic DNA fragmentation"/>
    <property type="evidence" value="ECO:0007669"/>
    <property type="project" value="TreeGrafter"/>
</dbReference>
<evidence type="ECO:0000256" key="3">
    <source>
        <dbReference type="PIRSR" id="PIRSR640255-2"/>
    </source>
</evidence>
<dbReference type="GO" id="GO:0005634">
    <property type="term" value="C:nucleus"/>
    <property type="evidence" value="ECO:0007669"/>
    <property type="project" value="TreeGrafter"/>
</dbReference>
<dbReference type="Gene3D" id="3.40.570.10">
    <property type="entry name" value="Extracellular Endonuclease, subunit A"/>
    <property type="match status" value="1"/>
</dbReference>
<dbReference type="EMBL" id="CAJPWZ010001787">
    <property type="protein sequence ID" value="CAG2223449.1"/>
    <property type="molecule type" value="Genomic_DNA"/>
</dbReference>
<dbReference type="InterPro" id="IPR020821">
    <property type="entry name" value="ENPP1-3/EXOG-like_nuc-like"/>
</dbReference>
<dbReference type="AlphaFoldDB" id="A0A8S3SSQ1"/>
<dbReference type="SMART" id="SM00477">
    <property type="entry name" value="NUC"/>
    <property type="match status" value="1"/>
</dbReference>
<evidence type="ECO:0000313" key="6">
    <source>
        <dbReference type="EMBL" id="CAG2223449.1"/>
    </source>
</evidence>
<evidence type="ECO:0000313" key="7">
    <source>
        <dbReference type="Proteomes" id="UP000683360"/>
    </source>
</evidence>
<dbReference type="CDD" id="cd00091">
    <property type="entry name" value="NUC"/>
    <property type="match status" value="1"/>
</dbReference>
<feature type="domain" description="ENPP1-3/EXOG-like endonuclease/phosphodiesterase" evidence="4">
    <location>
        <begin position="59"/>
        <end position="251"/>
    </location>
</feature>
<dbReference type="PANTHER" id="PTHR13966:SF19">
    <property type="entry name" value="NUCLEASE EXOG, MITOCHONDRIAL"/>
    <property type="match status" value="1"/>
</dbReference>
<keyword evidence="3" id="KW-0479">Metal-binding</keyword>
<name>A0A8S3SSQ1_MYTED</name>
<evidence type="ECO:0000259" key="4">
    <source>
        <dbReference type="SMART" id="SM00477"/>
    </source>
</evidence>
<dbReference type="GO" id="GO:0004521">
    <property type="term" value="F:RNA endonuclease activity"/>
    <property type="evidence" value="ECO:0007669"/>
    <property type="project" value="TreeGrafter"/>
</dbReference>
<dbReference type="PANTHER" id="PTHR13966">
    <property type="entry name" value="ENDONUCLEASE RELATED"/>
    <property type="match status" value="1"/>
</dbReference>
<protein>
    <submittedName>
        <fullName evidence="6">EXOG</fullName>
    </submittedName>
</protein>
<evidence type="ECO:0000256" key="1">
    <source>
        <dbReference type="ARBA" id="ARBA00010052"/>
    </source>
</evidence>
<dbReference type="GO" id="GO:0003676">
    <property type="term" value="F:nucleic acid binding"/>
    <property type="evidence" value="ECO:0007669"/>
    <property type="project" value="InterPro"/>
</dbReference>
<dbReference type="OrthoDB" id="5418055at2759"/>
<dbReference type="InterPro" id="IPR044929">
    <property type="entry name" value="DNA/RNA_non-sp_Endonuclease_sf"/>
</dbReference>
<dbReference type="InterPro" id="IPR001604">
    <property type="entry name" value="Endo_G_ENPP1-like_dom"/>
</dbReference>
<comment type="similarity">
    <text evidence="1">Belongs to the DNA/RNA non-specific endonuclease family.</text>
</comment>
<keyword evidence="7" id="KW-1185">Reference proteome</keyword>
<dbReference type="GO" id="GO:0000014">
    <property type="term" value="F:single-stranded DNA endodeoxyribonuclease activity"/>
    <property type="evidence" value="ECO:0007669"/>
    <property type="project" value="TreeGrafter"/>
</dbReference>
<dbReference type="InterPro" id="IPR044925">
    <property type="entry name" value="His-Me_finger_sf"/>
</dbReference>
<dbReference type="GO" id="GO:0008409">
    <property type="term" value="F:5'-3' exonuclease activity"/>
    <property type="evidence" value="ECO:0007669"/>
    <property type="project" value="TreeGrafter"/>
</dbReference>
<dbReference type="SMART" id="SM00892">
    <property type="entry name" value="Endonuclease_NS"/>
    <property type="match status" value="1"/>
</dbReference>
<feature type="active site" description="Proton acceptor" evidence="2">
    <location>
        <position position="122"/>
    </location>
</feature>
<gene>
    <name evidence="6" type="ORF">MEDL_36717</name>
</gene>
<dbReference type="Proteomes" id="UP000683360">
    <property type="component" value="Unassembled WGS sequence"/>
</dbReference>
<proteinExistence type="inferred from homology"/>
<feature type="domain" description="DNA/RNA non-specific endonuclease/pyrophosphatase/phosphodiesterase" evidence="5">
    <location>
        <begin position="58"/>
        <end position="251"/>
    </location>
</feature>
<evidence type="ECO:0000256" key="2">
    <source>
        <dbReference type="PIRSR" id="PIRSR640255-1"/>
    </source>
</evidence>
<dbReference type="GO" id="GO:0005743">
    <property type="term" value="C:mitochondrial inner membrane"/>
    <property type="evidence" value="ECO:0007669"/>
    <property type="project" value="TreeGrafter"/>
</dbReference>
<reference evidence="6" key="1">
    <citation type="submission" date="2021-03" db="EMBL/GenBank/DDBJ databases">
        <authorList>
            <person name="Bekaert M."/>
        </authorList>
    </citation>
    <scope>NUCLEOTIDE SEQUENCE</scope>
</reference>
<comment type="caution">
    <text evidence="6">The sequence shown here is derived from an EMBL/GenBank/DDBJ whole genome shotgun (WGS) entry which is preliminary data.</text>
</comment>
<sequence length="273" mass="30905">MSQFMKGIITGTFTTLAAIGSYRILFENDNQESLSSKTRASETILKYGIPDRGPDIRVYDNHILSYDQAKKTPVWVAEYITKRNIDGPADRRKIKFKSDPNVQTEFSAENSDYLGSGWSRGHMAPAGDNKHSQEAMKQSFYLSNILPQNLENNGGFWNRLEMYCRDLTKKYKGVRIISGPLVLPTTDEDGLHYVKYPIIIENEKSEPLGLGAFIVPNQPIGFEHSLKDFQVDLKKLERSSGIIFTPKLDTVKIPDLCQIDSCNLMKKTNLNCI</sequence>
<dbReference type="GO" id="GO:0046872">
    <property type="term" value="F:metal ion binding"/>
    <property type="evidence" value="ECO:0007669"/>
    <property type="project" value="UniProtKB-KW"/>
</dbReference>